<sequence length="433" mass="47157">MTTAKEKYAACIRCNNCRWLPVPKSADQAFICPSIQYGKNFAYSGGGKMITGYALLDGKADYTPEVLDSIYACSVCGGCDVGCKTNNAEIVEPLNSIYELRRQCVENGHVPVALERLLANLRQYGNPQGRPSNERANWCKSLNLPHTSKLGEETLLHVGEAAFHSAQWPGLHFVVQRLQDEGVKFAVGGAEEPDSGALAFDIGDQKLARNLAEKTVAWVKKSGALRLITCSDTAFMAFRSVYPRLGIRLDDVEVLHISQWLAQSAVYVRQPDGLHFNVVTYHDGCRLGRLSEPYIPWNGEWKKMFNSLPVREPDTPIRFGTEGIYEDPRALLASVGTHVVEMERTREFSYCCGAGGGGAEANADFAKQAGLVRLQEALSVGVSTMVTSCGTCANHMNQLAVDAGLPIKVQTLLDHLCQRGANGAVAVSNGDKP</sequence>
<proteinExistence type="predicted"/>
<dbReference type="EMBL" id="CP117449">
    <property type="protein sequence ID" value="WLH14816.1"/>
    <property type="molecule type" value="Genomic_DNA"/>
</dbReference>
<evidence type="ECO:0000256" key="1">
    <source>
        <dbReference type="ARBA" id="ARBA00022485"/>
    </source>
</evidence>
<organism evidence="7 8">
    <name type="scientific">Pseudomonas hefeiensis</name>
    <dbReference type="NCBI Taxonomy" id="2738125"/>
    <lineage>
        <taxon>Bacteria</taxon>
        <taxon>Pseudomonadati</taxon>
        <taxon>Pseudomonadota</taxon>
        <taxon>Gammaproteobacteria</taxon>
        <taxon>Pseudomonadales</taxon>
        <taxon>Pseudomonadaceae</taxon>
        <taxon>Pseudomonas</taxon>
    </lineage>
</organism>
<dbReference type="RefSeq" id="WP_305416570.1">
    <property type="nucleotide sequence ID" value="NZ_CP117426.1"/>
</dbReference>
<evidence type="ECO:0000313" key="7">
    <source>
        <dbReference type="EMBL" id="WLH14816.1"/>
    </source>
</evidence>
<dbReference type="InterPro" id="IPR051460">
    <property type="entry name" value="HdrC_iron-sulfur_subunit"/>
</dbReference>
<keyword evidence="5" id="KW-0411">Iron-sulfur</keyword>
<dbReference type="Proteomes" id="UP001230339">
    <property type="component" value="Chromosome"/>
</dbReference>
<dbReference type="InterPro" id="IPR004017">
    <property type="entry name" value="Cys_rich_dom"/>
</dbReference>
<evidence type="ECO:0000256" key="4">
    <source>
        <dbReference type="ARBA" id="ARBA00023004"/>
    </source>
</evidence>
<keyword evidence="2" id="KW-0479">Metal-binding</keyword>
<keyword evidence="1" id="KW-0004">4Fe-4S</keyword>
<keyword evidence="3" id="KW-0560">Oxidoreductase</keyword>
<evidence type="ECO:0000256" key="3">
    <source>
        <dbReference type="ARBA" id="ARBA00023002"/>
    </source>
</evidence>
<keyword evidence="4" id="KW-0408">Iron</keyword>
<evidence type="ECO:0000256" key="2">
    <source>
        <dbReference type="ARBA" id="ARBA00022723"/>
    </source>
</evidence>
<evidence type="ECO:0000259" key="6">
    <source>
        <dbReference type="Pfam" id="PF02754"/>
    </source>
</evidence>
<dbReference type="PANTHER" id="PTHR43255">
    <property type="entry name" value="IRON-SULFUR-BINDING OXIDOREDUCTASE FADF-RELATED-RELATED"/>
    <property type="match status" value="1"/>
</dbReference>
<keyword evidence="8" id="KW-1185">Reference proteome</keyword>
<dbReference type="Pfam" id="PF02754">
    <property type="entry name" value="CCG"/>
    <property type="match status" value="1"/>
</dbReference>
<evidence type="ECO:0000256" key="5">
    <source>
        <dbReference type="ARBA" id="ARBA00023014"/>
    </source>
</evidence>
<reference evidence="7 8" key="1">
    <citation type="submission" date="2023-02" db="EMBL/GenBank/DDBJ databases">
        <title>Evolution of Hrp T3SS in non-pathogenic Pseudomonas fluorescens.</title>
        <authorList>
            <person name="Liao K."/>
            <person name="Wei H."/>
            <person name="Gu Y."/>
        </authorList>
    </citation>
    <scope>NUCLEOTIDE SEQUENCE [LARGE SCALE GENOMIC DNA]</scope>
    <source>
        <strain evidence="7 8">FP205</strain>
    </source>
</reference>
<evidence type="ECO:0000313" key="8">
    <source>
        <dbReference type="Proteomes" id="UP001230339"/>
    </source>
</evidence>
<dbReference type="PANTHER" id="PTHR43255:SF1">
    <property type="entry name" value="IRON-SULFUR-BINDING OXIDOREDUCTASE FADF-RELATED"/>
    <property type="match status" value="1"/>
</dbReference>
<protein>
    <submittedName>
        <fullName evidence="7">(Fe-S)-binding protein</fullName>
    </submittedName>
</protein>
<accession>A0ABY9GGY6</accession>
<name>A0ABY9GGY6_9PSED</name>
<feature type="domain" description="Cysteine-rich" evidence="6">
    <location>
        <begin position="325"/>
        <end position="396"/>
    </location>
</feature>
<gene>
    <name evidence="7" type="ORF">PSH57_11140</name>
</gene>